<sequence length="404" mass="46708">MVCVYSNTHSDRRSKMPRGICRERCCHCQGSSTKRHGILILKTVTLQGIQPRGIQRWYCKDCHRAFTPVHTANGPGKYALEVYEKAVMLYFDQGASYRAVARELHRMGIPHIDAKMCWSMIQTLASNCKNPWEVSLELNPQWSGYIAVDGDSVKIFNHRESILLGADVESLDIPHLILAEHEDAENWLFFFIVLKNTLKYPLKGIVSDGDPAIESAVELVCPGIPHQFCVRHFQEGLHRYLRYESTHGRGTWRLIQRFEDAVRMCLYASNLQEARMHLGVIQLDPEFRQIHLEDAIQLLEHNFDRLTQHFLHPGLPRTSNVAEGVIRKFDRRLNAMDSFGSHQTAWNTIKMLTLHTRFRTLTDCRRPHKHRNGFAPLELTNVNIQGLNWIRFSQRTDHNPPKAD</sequence>
<dbReference type="GO" id="GO:0006313">
    <property type="term" value="P:DNA transposition"/>
    <property type="evidence" value="ECO:0007669"/>
    <property type="project" value="InterPro"/>
</dbReference>
<evidence type="ECO:0000256" key="2">
    <source>
        <dbReference type="ARBA" id="ARBA00010961"/>
    </source>
</evidence>
<dbReference type="Pfam" id="PF00872">
    <property type="entry name" value="Transposase_mut"/>
    <property type="match status" value="1"/>
</dbReference>
<evidence type="ECO:0000256" key="1">
    <source>
        <dbReference type="ARBA" id="ARBA00002190"/>
    </source>
</evidence>
<reference evidence="6 7" key="1">
    <citation type="submission" date="2017-09" db="EMBL/GenBank/DDBJ databases">
        <title>Depth-based differentiation of microbial function through sediment-hosted aquifers and enrichment of novel symbionts in the deep terrestrial subsurface.</title>
        <authorList>
            <person name="Probst A.J."/>
            <person name="Ladd B."/>
            <person name="Jarett J.K."/>
            <person name="Geller-Mcgrath D.E."/>
            <person name="Sieber C.M."/>
            <person name="Emerson J.B."/>
            <person name="Anantharaman K."/>
            <person name="Thomas B.C."/>
            <person name="Malmstrom R."/>
            <person name="Stieglmeier M."/>
            <person name="Klingl A."/>
            <person name="Woyke T."/>
            <person name="Ryan C.M."/>
            <person name="Banfield J.F."/>
        </authorList>
    </citation>
    <scope>NUCLEOTIDE SEQUENCE [LARGE SCALE GENOMIC DNA]</scope>
    <source>
        <strain evidence="6">CG23_combo_of_CG06-09_8_20_14_all_48_7</strain>
    </source>
</reference>
<evidence type="ECO:0000313" key="6">
    <source>
        <dbReference type="EMBL" id="PIP16745.1"/>
    </source>
</evidence>
<comment type="function">
    <text evidence="1">Required for the transposition of the insertion element.</text>
</comment>
<dbReference type="Proteomes" id="UP000230392">
    <property type="component" value="Unassembled WGS sequence"/>
</dbReference>
<evidence type="ECO:0008006" key="8">
    <source>
        <dbReference type="Google" id="ProtNLM"/>
    </source>
</evidence>
<dbReference type="InterPro" id="IPR001207">
    <property type="entry name" value="Transposase_mutator"/>
</dbReference>
<dbReference type="GO" id="GO:0003677">
    <property type="term" value="F:DNA binding"/>
    <property type="evidence" value="ECO:0007669"/>
    <property type="project" value="UniProtKB-KW"/>
</dbReference>
<accession>A0A2G9YBX9</accession>
<evidence type="ECO:0000256" key="5">
    <source>
        <dbReference type="ARBA" id="ARBA00023172"/>
    </source>
</evidence>
<comment type="caution">
    <text evidence="6">The sequence shown here is derived from an EMBL/GenBank/DDBJ whole genome shotgun (WGS) entry which is preliminary data.</text>
</comment>
<comment type="similarity">
    <text evidence="2">Belongs to the transposase mutator family.</text>
</comment>
<protein>
    <recommendedName>
        <fullName evidence="8">MULE transposase domain-containing protein</fullName>
    </recommendedName>
</protein>
<evidence type="ECO:0000256" key="3">
    <source>
        <dbReference type="ARBA" id="ARBA00022578"/>
    </source>
</evidence>
<keyword evidence="3" id="KW-0815">Transposition</keyword>
<evidence type="ECO:0000313" key="7">
    <source>
        <dbReference type="Proteomes" id="UP000230392"/>
    </source>
</evidence>
<gene>
    <name evidence="6" type="ORF">COX46_00330</name>
</gene>
<proteinExistence type="inferred from homology"/>
<keyword evidence="4" id="KW-0238">DNA-binding</keyword>
<organism evidence="6 7">
    <name type="scientific">bacterium (Candidatus Ratteibacteria) CG23_combo_of_CG06-09_8_20_14_all_48_7</name>
    <dbReference type="NCBI Taxonomy" id="2014292"/>
    <lineage>
        <taxon>Bacteria</taxon>
        <taxon>Candidatus Ratteibacteria</taxon>
    </lineage>
</organism>
<dbReference type="GO" id="GO:0004803">
    <property type="term" value="F:transposase activity"/>
    <property type="evidence" value="ECO:0007669"/>
    <property type="project" value="InterPro"/>
</dbReference>
<dbReference type="EMBL" id="PCRF01000015">
    <property type="protein sequence ID" value="PIP16745.1"/>
    <property type="molecule type" value="Genomic_DNA"/>
</dbReference>
<name>A0A2G9YBX9_9BACT</name>
<dbReference type="AlphaFoldDB" id="A0A2G9YBX9"/>
<keyword evidence="5" id="KW-0233">DNA recombination</keyword>
<evidence type="ECO:0000256" key="4">
    <source>
        <dbReference type="ARBA" id="ARBA00023125"/>
    </source>
</evidence>